<evidence type="ECO:0000313" key="10">
    <source>
        <dbReference type="Proteomes" id="UP000198862"/>
    </source>
</evidence>
<comment type="subunit">
    <text evidence="6">Associates with collided ribosomes, but not with correctly translating polysomes.</text>
</comment>
<sequence length="206" mass="23857">MKKELKQIKKVIVKKMQEKATLEKEAMQSNDNTLTPDDSDLFRDMFSGTNKLQQDKVVFKRNALQKKHKLEEEEKKKRLAEFYFSDEYVPNLENNGTISYVQEGQDSYLAKQLRRGDFYPELVLDLHGLNKEQAKKELIALISECKRQHYRCACIVHGIGEFVLKQKIPHYLVQHPDILAMHQAPLEFGGKGALLVVINQPANPKF</sequence>
<keyword evidence="10" id="KW-1185">Reference proteome</keyword>
<dbReference type="HAMAP" id="MF_01042">
    <property type="entry name" value="SmrB"/>
    <property type="match status" value="1"/>
</dbReference>
<dbReference type="Gene3D" id="3.30.1370.110">
    <property type="match status" value="1"/>
</dbReference>
<dbReference type="Proteomes" id="UP000198862">
    <property type="component" value="Unassembled WGS sequence"/>
</dbReference>
<dbReference type="SMART" id="SM00463">
    <property type="entry name" value="SMR"/>
    <property type="match status" value="1"/>
</dbReference>
<dbReference type="SUPFAM" id="SSF160443">
    <property type="entry name" value="SMR domain-like"/>
    <property type="match status" value="1"/>
</dbReference>
<dbReference type="PANTHER" id="PTHR35562">
    <property type="entry name" value="DNA ENDONUCLEASE SMRA-RELATED"/>
    <property type="match status" value="1"/>
</dbReference>
<evidence type="ECO:0000256" key="3">
    <source>
        <dbReference type="ARBA" id="ARBA00022759"/>
    </source>
</evidence>
<dbReference type="EC" id="3.1.-.-" evidence="6"/>
<dbReference type="PROSITE" id="PS50828">
    <property type="entry name" value="SMR"/>
    <property type="match status" value="1"/>
</dbReference>
<evidence type="ECO:0000256" key="1">
    <source>
        <dbReference type="ARBA" id="ARBA00022722"/>
    </source>
</evidence>
<proteinExistence type="inferred from homology"/>
<protein>
    <recommendedName>
        <fullName evidence="6">Ribosome rescue factor SmrB</fullName>
        <ecNumber evidence="6">3.1.-.-</ecNumber>
    </recommendedName>
</protein>
<keyword evidence="2 6" id="KW-0699">rRNA-binding</keyword>
<organism evidence="9 10">
    <name type="scientific">Pseudoalteromonas denitrificans DSM 6059</name>
    <dbReference type="NCBI Taxonomy" id="1123010"/>
    <lineage>
        <taxon>Bacteria</taxon>
        <taxon>Pseudomonadati</taxon>
        <taxon>Pseudomonadota</taxon>
        <taxon>Gammaproteobacteria</taxon>
        <taxon>Alteromonadales</taxon>
        <taxon>Pseudoalteromonadaceae</taxon>
        <taxon>Pseudoalteromonas</taxon>
    </lineage>
</organism>
<feature type="domain" description="Smr" evidence="8">
    <location>
        <begin position="124"/>
        <end position="199"/>
    </location>
</feature>
<dbReference type="InterPro" id="IPR022990">
    <property type="entry name" value="SmrB-like"/>
</dbReference>
<dbReference type="EMBL" id="FOLO01000033">
    <property type="protein sequence ID" value="SFD10862.1"/>
    <property type="molecule type" value="Genomic_DNA"/>
</dbReference>
<dbReference type="NCBIfam" id="NF003432">
    <property type="entry name" value="PRK04946.1"/>
    <property type="match status" value="1"/>
</dbReference>
<comment type="similarity">
    <text evidence="6">Belongs to the SmrB family.</text>
</comment>
<dbReference type="GO" id="GO:0019843">
    <property type="term" value="F:rRNA binding"/>
    <property type="evidence" value="ECO:0007669"/>
    <property type="project" value="UniProtKB-UniRule"/>
</dbReference>
<evidence type="ECO:0000256" key="6">
    <source>
        <dbReference type="HAMAP-Rule" id="MF_01042"/>
    </source>
</evidence>
<reference evidence="9 10" key="1">
    <citation type="submission" date="2016-10" db="EMBL/GenBank/DDBJ databases">
        <authorList>
            <person name="de Groot N.N."/>
        </authorList>
    </citation>
    <scope>NUCLEOTIDE SEQUENCE [LARGE SCALE GENOMIC DNA]</scope>
    <source>
        <strain evidence="9 10">DSM 6059</strain>
    </source>
</reference>
<name>A0A1I1PMB3_9GAMM</name>
<dbReference type="InterPro" id="IPR036063">
    <property type="entry name" value="Smr_dom_sf"/>
</dbReference>
<dbReference type="GO" id="GO:0072344">
    <property type="term" value="P:rescue of stalled ribosome"/>
    <property type="evidence" value="ECO:0007669"/>
    <property type="project" value="UniProtKB-UniRule"/>
</dbReference>
<keyword evidence="3 6" id="KW-0255">Endonuclease</keyword>
<dbReference type="STRING" id="1123010.SAMN02745724_03504"/>
<dbReference type="GO" id="GO:0016787">
    <property type="term" value="F:hydrolase activity"/>
    <property type="evidence" value="ECO:0007669"/>
    <property type="project" value="UniProtKB-KW"/>
</dbReference>
<comment type="function">
    <text evidence="6">Acts as a ribosome collision sensor. Detects stalled/collided disomes (pairs of ribosomes where the leading ribosome is stalled and a second ribosome has collided with it) and endonucleolytically cleaves mRNA at the 5' boundary of the stalled ribosome. Stalled/collided disomes form a new interface (primarily via the 30S subunits) that binds SmrB. Cleaved mRNA becomes available for tmRNA ligation, leading to ribosomal subunit dissociation and rescue of stalled ribosomes.</text>
</comment>
<feature type="coiled-coil region" evidence="7">
    <location>
        <begin position="5"/>
        <end position="32"/>
    </location>
</feature>
<evidence type="ECO:0000259" key="8">
    <source>
        <dbReference type="PROSITE" id="PS50828"/>
    </source>
</evidence>
<evidence type="ECO:0000256" key="4">
    <source>
        <dbReference type="ARBA" id="ARBA00022801"/>
    </source>
</evidence>
<dbReference type="Pfam" id="PF01713">
    <property type="entry name" value="Smr"/>
    <property type="match status" value="1"/>
</dbReference>
<gene>
    <name evidence="6" type="primary">smrB</name>
    <name evidence="9" type="ORF">SAMN02745724_03504</name>
</gene>
<keyword evidence="1 6" id="KW-0540">Nuclease</keyword>
<dbReference type="GO" id="GO:0004521">
    <property type="term" value="F:RNA endonuclease activity"/>
    <property type="evidence" value="ECO:0007669"/>
    <property type="project" value="UniProtKB-UniRule"/>
</dbReference>
<evidence type="ECO:0000256" key="7">
    <source>
        <dbReference type="SAM" id="Coils"/>
    </source>
</evidence>
<dbReference type="PANTHER" id="PTHR35562:SF1">
    <property type="entry name" value="UPF0115 PROTEIN YFCN"/>
    <property type="match status" value="1"/>
</dbReference>
<accession>A0A1I1PMB3</accession>
<keyword evidence="7" id="KW-0175">Coiled coil</keyword>
<keyword evidence="4 6" id="KW-0378">Hydrolase</keyword>
<dbReference type="InterPro" id="IPR002625">
    <property type="entry name" value="Smr_dom"/>
</dbReference>
<dbReference type="AlphaFoldDB" id="A0A1I1PMB3"/>
<keyword evidence="5 6" id="KW-0694">RNA-binding</keyword>
<evidence type="ECO:0000256" key="5">
    <source>
        <dbReference type="ARBA" id="ARBA00022884"/>
    </source>
</evidence>
<evidence type="ECO:0000256" key="2">
    <source>
        <dbReference type="ARBA" id="ARBA00022730"/>
    </source>
</evidence>
<evidence type="ECO:0000313" key="9">
    <source>
        <dbReference type="EMBL" id="SFD10862.1"/>
    </source>
</evidence>